<dbReference type="AlphaFoldDB" id="A0A1F6H3Q9"/>
<dbReference type="PROSITE" id="PS50109">
    <property type="entry name" value="HIS_KIN"/>
    <property type="match status" value="1"/>
</dbReference>
<evidence type="ECO:0000256" key="1">
    <source>
        <dbReference type="ARBA" id="ARBA00000085"/>
    </source>
</evidence>
<dbReference type="InterPro" id="IPR003594">
    <property type="entry name" value="HATPase_dom"/>
</dbReference>
<feature type="region of interest" description="Disordered" evidence="6">
    <location>
        <begin position="443"/>
        <end position="465"/>
    </location>
</feature>
<proteinExistence type="predicted"/>
<feature type="compositionally biased region" description="Basic and acidic residues" evidence="6">
    <location>
        <begin position="450"/>
        <end position="460"/>
    </location>
</feature>
<gene>
    <name evidence="9" type="ORF">A2557_08360</name>
</gene>
<dbReference type="CDD" id="cd00082">
    <property type="entry name" value="HisKA"/>
    <property type="match status" value="1"/>
</dbReference>
<dbReference type="EC" id="2.7.13.3" evidence="2"/>
<sequence>MKPPNPLSEALDPQARLQRLAAEKSSLQLVVQMMERLVSTQGVENMVQNLLGAILDVVGGTNIIAYYLSQGVVRQVDVFGSRTEHREIPDPVSARVFVSGTPEILQGGFEETKMQTPEFGKSWTWVFPLKVEGEALGVIRMENLHLEADGLYPHLPAFFQHASLLLKNELLRALSQKKAEQAQRAAEEAAAARSNFLTVASHELRTPLNGILGAAQLMLLSSKNEEEKHLSQTVQTSCQALLTVIQEILDFSHLSGKGLNRPVREIHLRELCQTEADLFEALLEQKRLQLSVEIDPSLPPILWGDGLRLGKILSNLLSNAVKFTDKGSVTLSAQGKLREEGVWWVSLAVTDTGIGIAPKDQELLFTSFTQIGVTTSRRYSGLGLGLSIVKALVETMEGQIRVESEPGLGTKFVVSLPLSTKGPEQVDQELPAQAEPRVALSQVPTVAKEPSIRPKSETRKKQARKGTPAVRKILVVEDDELNQMVIGRMLEMNACQADFAGNGLQALELLQNAAYDLVLMDCVMPVMDGFEATRRIRALQSEGNLPKGLSVVAVTALAHQTDKDRCFQSGMDGYLPKPIQFDALKLALSQFLPAPASP</sequence>
<dbReference type="SUPFAM" id="SSF47384">
    <property type="entry name" value="Homodimeric domain of signal transducing histidine kinase"/>
    <property type="match status" value="1"/>
</dbReference>
<dbReference type="GO" id="GO:0000155">
    <property type="term" value="F:phosphorelay sensor kinase activity"/>
    <property type="evidence" value="ECO:0007669"/>
    <property type="project" value="InterPro"/>
</dbReference>
<dbReference type="FunFam" id="3.30.565.10:FF:000010">
    <property type="entry name" value="Sensor histidine kinase RcsC"/>
    <property type="match status" value="1"/>
</dbReference>
<dbReference type="EMBL" id="MFNF01000001">
    <property type="protein sequence ID" value="OGH04976.1"/>
    <property type="molecule type" value="Genomic_DNA"/>
</dbReference>
<feature type="modified residue" description="4-aspartylphosphate" evidence="5">
    <location>
        <position position="521"/>
    </location>
</feature>
<keyword evidence="4" id="KW-0902">Two-component regulatory system</keyword>
<dbReference type="PANTHER" id="PTHR45339:SF1">
    <property type="entry name" value="HYBRID SIGNAL TRANSDUCTION HISTIDINE KINASE J"/>
    <property type="match status" value="1"/>
</dbReference>
<dbReference type="InterPro" id="IPR036097">
    <property type="entry name" value="HisK_dim/P_sf"/>
</dbReference>
<dbReference type="PRINTS" id="PR00344">
    <property type="entry name" value="BCTRLSENSOR"/>
</dbReference>
<dbReference type="PANTHER" id="PTHR45339">
    <property type="entry name" value="HYBRID SIGNAL TRANSDUCTION HISTIDINE KINASE J"/>
    <property type="match status" value="1"/>
</dbReference>
<dbReference type="SMART" id="SM00388">
    <property type="entry name" value="HisKA"/>
    <property type="match status" value="1"/>
</dbReference>
<dbReference type="InterPro" id="IPR001789">
    <property type="entry name" value="Sig_transdc_resp-reg_receiver"/>
</dbReference>
<dbReference type="Gene3D" id="1.10.287.130">
    <property type="match status" value="1"/>
</dbReference>
<name>A0A1F6H3Q9_9PROT</name>
<evidence type="ECO:0000259" key="7">
    <source>
        <dbReference type="PROSITE" id="PS50109"/>
    </source>
</evidence>
<dbReference type="Pfam" id="PF02518">
    <property type="entry name" value="HATPase_c"/>
    <property type="match status" value="1"/>
</dbReference>
<dbReference type="InterPro" id="IPR036890">
    <property type="entry name" value="HATPase_C_sf"/>
</dbReference>
<evidence type="ECO:0000313" key="9">
    <source>
        <dbReference type="EMBL" id="OGH04976.1"/>
    </source>
</evidence>
<dbReference type="CDD" id="cd17546">
    <property type="entry name" value="REC_hyHK_CKI1_RcsC-like"/>
    <property type="match status" value="1"/>
</dbReference>
<evidence type="ECO:0000256" key="2">
    <source>
        <dbReference type="ARBA" id="ARBA00012438"/>
    </source>
</evidence>
<dbReference type="InterPro" id="IPR004358">
    <property type="entry name" value="Sig_transdc_His_kin-like_C"/>
</dbReference>
<dbReference type="Pfam" id="PF00512">
    <property type="entry name" value="HisKA"/>
    <property type="match status" value="1"/>
</dbReference>
<dbReference type="SUPFAM" id="SSF52172">
    <property type="entry name" value="CheY-like"/>
    <property type="match status" value="1"/>
</dbReference>
<comment type="catalytic activity">
    <reaction evidence="1">
        <text>ATP + protein L-histidine = ADP + protein N-phospho-L-histidine.</text>
        <dbReference type="EC" id="2.7.13.3"/>
    </reaction>
</comment>
<evidence type="ECO:0000313" key="10">
    <source>
        <dbReference type="Proteomes" id="UP000177583"/>
    </source>
</evidence>
<dbReference type="Gene3D" id="3.40.50.2300">
    <property type="match status" value="1"/>
</dbReference>
<evidence type="ECO:0000259" key="8">
    <source>
        <dbReference type="PROSITE" id="PS50110"/>
    </source>
</evidence>
<dbReference type="InterPro" id="IPR005467">
    <property type="entry name" value="His_kinase_dom"/>
</dbReference>
<evidence type="ECO:0000256" key="3">
    <source>
        <dbReference type="ARBA" id="ARBA00022553"/>
    </source>
</evidence>
<comment type="caution">
    <text evidence="9">The sequence shown here is derived from an EMBL/GenBank/DDBJ whole genome shotgun (WGS) entry which is preliminary data.</text>
</comment>
<dbReference type="SUPFAM" id="SSF55874">
    <property type="entry name" value="ATPase domain of HSP90 chaperone/DNA topoisomerase II/histidine kinase"/>
    <property type="match status" value="1"/>
</dbReference>
<evidence type="ECO:0000256" key="4">
    <source>
        <dbReference type="ARBA" id="ARBA00023012"/>
    </source>
</evidence>
<organism evidence="9 10">
    <name type="scientific">Candidatus Lambdaproteobacteria bacterium RIFOXYD2_FULL_56_26</name>
    <dbReference type="NCBI Taxonomy" id="1817773"/>
    <lineage>
        <taxon>Bacteria</taxon>
        <taxon>Pseudomonadati</taxon>
        <taxon>Pseudomonadota</taxon>
        <taxon>Candidatus Lambdaproteobacteria</taxon>
    </lineage>
</organism>
<accession>A0A1F6H3Q9</accession>
<evidence type="ECO:0000256" key="6">
    <source>
        <dbReference type="SAM" id="MobiDB-lite"/>
    </source>
</evidence>
<dbReference type="Proteomes" id="UP000177583">
    <property type="component" value="Unassembled WGS sequence"/>
</dbReference>
<evidence type="ECO:0000256" key="5">
    <source>
        <dbReference type="PROSITE-ProRule" id="PRU00169"/>
    </source>
</evidence>
<dbReference type="SMART" id="SM00448">
    <property type="entry name" value="REC"/>
    <property type="match status" value="1"/>
</dbReference>
<dbReference type="PROSITE" id="PS50110">
    <property type="entry name" value="RESPONSE_REGULATORY"/>
    <property type="match status" value="1"/>
</dbReference>
<reference evidence="9 10" key="1">
    <citation type="journal article" date="2016" name="Nat. Commun.">
        <title>Thousands of microbial genomes shed light on interconnected biogeochemical processes in an aquifer system.</title>
        <authorList>
            <person name="Anantharaman K."/>
            <person name="Brown C.T."/>
            <person name="Hug L.A."/>
            <person name="Sharon I."/>
            <person name="Castelle C.J."/>
            <person name="Probst A.J."/>
            <person name="Thomas B.C."/>
            <person name="Singh A."/>
            <person name="Wilkins M.J."/>
            <person name="Karaoz U."/>
            <person name="Brodie E.L."/>
            <person name="Williams K.H."/>
            <person name="Hubbard S.S."/>
            <person name="Banfield J.F."/>
        </authorList>
    </citation>
    <scope>NUCLEOTIDE SEQUENCE [LARGE SCALE GENOMIC DNA]</scope>
</reference>
<dbReference type="InterPro" id="IPR003661">
    <property type="entry name" value="HisK_dim/P_dom"/>
</dbReference>
<keyword evidence="3 5" id="KW-0597">Phosphoprotein</keyword>
<protein>
    <recommendedName>
        <fullName evidence="2">histidine kinase</fullName>
        <ecNumber evidence="2">2.7.13.3</ecNumber>
    </recommendedName>
</protein>
<feature type="domain" description="Histidine kinase" evidence="7">
    <location>
        <begin position="199"/>
        <end position="420"/>
    </location>
</feature>
<dbReference type="Pfam" id="PF00072">
    <property type="entry name" value="Response_reg"/>
    <property type="match status" value="1"/>
</dbReference>
<dbReference type="CDD" id="cd16922">
    <property type="entry name" value="HATPase_EvgS-ArcB-TorS-like"/>
    <property type="match status" value="1"/>
</dbReference>
<dbReference type="InterPro" id="IPR011006">
    <property type="entry name" value="CheY-like_superfamily"/>
</dbReference>
<feature type="domain" description="Response regulatory" evidence="8">
    <location>
        <begin position="472"/>
        <end position="592"/>
    </location>
</feature>
<dbReference type="SMART" id="SM00387">
    <property type="entry name" value="HATPase_c"/>
    <property type="match status" value="1"/>
</dbReference>
<dbReference type="Gene3D" id="3.30.565.10">
    <property type="entry name" value="Histidine kinase-like ATPase, C-terminal domain"/>
    <property type="match status" value="1"/>
</dbReference>